<keyword evidence="3" id="KW-1185">Reference proteome</keyword>
<protein>
    <submittedName>
        <fullName evidence="2">Uncharacterized protein</fullName>
    </submittedName>
</protein>
<dbReference type="OrthoDB" id="5430717at2759"/>
<feature type="region of interest" description="Disordered" evidence="1">
    <location>
        <begin position="302"/>
        <end position="324"/>
    </location>
</feature>
<feature type="compositionally biased region" description="Polar residues" evidence="1">
    <location>
        <begin position="365"/>
        <end position="383"/>
    </location>
</feature>
<dbReference type="Proteomes" id="UP000799770">
    <property type="component" value="Unassembled WGS sequence"/>
</dbReference>
<feature type="compositionally biased region" description="Polar residues" evidence="1">
    <location>
        <begin position="312"/>
        <end position="324"/>
    </location>
</feature>
<feature type="region of interest" description="Disordered" evidence="1">
    <location>
        <begin position="362"/>
        <end position="407"/>
    </location>
</feature>
<feature type="region of interest" description="Disordered" evidence="1">
    <location>
        <begin position="638"/>
        <end position="685"/>
    </location>
</feature>
<feature type="compositionally biased region" description="Basic and acidic residues" evidence="1">
    <location>
        <begin position="67"/>
        <end position="85"/>
    </location>
</feature>
<dbReference type="EMBL" id="ML977311">
    <property type="protein sequence ID" value="KAF2121955.1"/>
    <property type="molecule type" value="Genomic_DNA"/>
</dbReference>
<evidence type="ECO:0000313" key="2">
    <source>
        <dbReference type="EMBL" id="KAF2121955.1"/>
    </source>
</evidence>
<feature type="compositionally biased region" description="Basic and acidic residues" evidence="1">
    <location>
        <begin position="573"/>
        <end position="584"/>
    </location>
</feature>
<reference evidence="2" key="1">
    <citation type="journal article" date="2020" name="Stud. Mycol.">
        <title>101 Dothideomycetes genomes: a test case for predicting lifestyles and emergence of pathogens.</title>
        <authorList>
            <person name="Haridas S."/>
            <person name="Albert R."/>
            <person name="Binder M."/>
            <person name="Bloem J."/>
            <person name="Labutti K."/>
            <person name="Salamov A."/>
            <person name="Andreopoulos B."/>
            <person name="Baker S."/>
            <person name="Barry K."/>
            <person name="Bills G."/>
            <person name="Bluhm B."/>
            <person name="Cannon C."/>
            <person name="Castanera R."/>
            <person name="Culley D."/>
            <person name="Daum C."/>
            <person name="Ezra D."/>
            <person name="Gonzalez J."/>
            <person name="Henrissat B."/>
            <person name="Kuo A."/>
            <person name="Liang C."/>
            <person name="Lipzen A."/>
            <person name="Lutzoni F."/>
            <person name="Magnuson J."/>
            <person name="Mondo S."/>
            <person name="Nolan M."/>
            <person name="Ohm R."/>
            <person name="Pangilinan J."/>
            <person name="Park H.-J."/>
            <person name="Ramirez L."/>
            <person name="Alfaro M."/>
            <person name="Sun H."/>
            <person name="Tritt A."/>
            <person name="Yoshinaga Y."/>
            <person name="Zwiers L.-H."/>
            <person name="Turgeon B."/>
            <person name="Goodwin S."/>
            <person name="Spatafora J."/>
            <person name="Crous P."/>
            <person name="Grigoriev I."/>
        </authorList>
    </citation>
    <scope>NUCLEOTIDE SEQUENCE</scope>
    <source>
        <strain evidence="2">CBS 627.86</strain>
    </source>
</reference>
<name>A0A6A5ZS93_9PLEO</name>
<proteinExistence type="predicted"/>
<feature type="compositionally biased region" description="Polar residues" evidence="1">
    <location>
        <begin position="674"/>
        <end position="685"/>
    </location>
</feature>
<organism evidence="2 3">
    <name type="scientific">Lophiotrema nucula</name>
    <dbReference type="NCBI Taxonomy" id="690887"/>
    <lineage>
        <taxon>Eukaryota</taxon>
        <taxon>Fungi</taxon>
        <taxon>Dikarya</taxon>
        <taxon>Ascomycota</taxon>
        <taxon>Pezizomycotina</taxon>
        <taxon>Dothideomycetes</taxon>
        <taxon>Pleosporomycetidae</taxon>
        <taxon>Pleosporales</taxon>
        <taxon>Lophiotremataceae</taxon>
        <taxon>Lophiotrema</taxon>
    </lineage>
</organism>
<gene>
    <name evidence="2" type="ORF">BDV96DRAFT_640028</name>
</gene>
<feature type="compositionally biased region" description="Polar residues" evidence="1">
    <location>
        <begin position="393"/>
        <end position="402"/>
    </location>
</feature>
<accession>A0A6A5ZS93</accession>
<feature type="region of interest" description="Disordered" evidence="1">
    <location>
        <begin position="501"/>
        <end position="586"/>
    </location>
</feature>
<feature type="region of interest" description="Disordered" evidence="1">
    <location>
        <begin position="1"/>
        <end position="139"/>
    </location>
</feature>
<sequence>MNRKPSFGLLTLAKSTSQPDKSSTTSQPPDNGPKSAREFGTADKSGWRKKFHAGRPKTPLPVNVAEEEGKVTDDTARRPQAEKSGWKKTIQGSRAVTPIATALSATAEEDGDDSRIEQGSELSTLHRRSDPPRPSSKRHWSSYIAITGPKEHIFSEPWSLDSPLLLEPPVDPFMVLQSVRSHISKLPTEPIPVQHHSGILRVFEDYRKVRAKKENIEDLLNVTLGDFKRAEESWTASEDQYKAEIRRLELLIARGTSGMAGLMRARQDSVIKRTRRHTAYASNASETVPEFLSRGQLRHSFESREEQLSLHRPSSPSETMASISRKFASSSLDELPIGTPPSSEREITLSRKVKSELNLSKMANFGTSNPDSQSTYSDFSASGDQLPDERGNAMTQSTQPSTGHEKADDLHDLLSRVALQHGVDTEALLSHLVGVLASLDHLNPVIDTENRMEKDDDLVVARRRASDPTRRQLNSVTMGRRHFSFEPGDDQLTEENLRNLHMSGSPEIPPMPRLPQFVDSSSDSLSDESVGGHVDAAPNRPSKIPSPIQGPLSGHAKREVSASSLQTVSGRPLLEDDQRRDSSHSADAPLCVEHWLEGMAARQHRRMPAMQYSVTALLEAVTRFHAPAALMNSFITDTSRRRRHSNDEMPPQLSKQQTVLHGSGKAPVSKLLNLGSNATTNKSAV</sequence>
<evidence type="ECO:0000256" key="1">
    <source>
        <dbReference type="SAM" id="MobiDB-lite"/>
    </source>
</evidence>
<feature type="compositionally biased region" description="Low complexity" evidence="1">
    <location>
        <begin position="519"/>
        <end position="529"/>
    </location>
</feature>
<evidence type="ECO:0000313" key="3">
    <source>
        <dbReference type="Proteomes" id="UP000799770"/>
    </source>
</evidence>
<dbReference type="AlphaFoldDB" id="A0A6A5ZS93"/>
<feature type="compositionally biased region" description="Polar residues" evidence="1">
    <location>
        <begin position="13"/>
        <end position="29"/>
    </location>
</feature>